<name>A0A517N146_9BACT</name>
<organism evidence="1 2">
    <name type="scientific">Adhaeretor mobilis</name>
    <dbReference type="NCBI Taxonomy" id="1930276"/>
    <lineage>
        <taxon>Bacteria</taxon>
        <taxon>Pseudomonadati</taxon>
        <taxon>Planctomycetota</taxon>
        <taxon>Planctomycetia</taxon>
        <taxon>Pirellulales</taxon>
        <taxon>Lacipirellulaceae</taxon>
        <taxon>Adhaeretor</taxon>
    </lineage>
</organism>
<reference evidence="1 2" key="1">
    <citation type="submission" date="2019-02" db="EMBL/GenBank/DDBJ databases">
        <title>Deep-cultivation of Planctomycetes and their phenomic and genomic characterization uncovers novel biology.</title>
        <authorList>
            <person name="Wiegand S."/>
            <person name="Jogler M."/>
            <person name="Boedeker C."/>
            <person name="Pinto D."/>
            <person name="Vollmers J."/>
            <person name="Rivas-Marin E."/>
            <person name="Kohn T."/>
            <person name="Peeters S.H."/>
            <person name="Heuer A."/>
            <person name="Rast P."/>
            <person name="Oberbeckmann S."/>
            <person name="Bunk B."/>
            <person name="Jeske O."/>
            <person name="Meyerdierks A."/>
            <person name="Storesund J.E."/>
            <person name="Kallscheuer N."/>
            <person name="Luecker S."/>
            <person name="Lage O.M."/>
            <person name="Pohl T."/>
            <person name="Merkel B.J."/>
            <person name="Hornburger P."/>
            <person name="Mueller R.-W."/>
            <person name="Bruemmer F."/>
            <person name="Labrenz M."/>
            <person name="Spormann A.M."/>
            <person name="Op den Camp H."/>
            <person name="Overmann J."/>
            <person name="Amann R."/>
            <person name="Jetten M.S.M."/>
            <person name="Mascher T."/>
            <person name="Medema M.H."/>
            <person name="Devos D.P."/>
            <person name="Kaster A.-K."/>
            <person name="Ovreas L."/>
            <person name="Rohde M."/>
            <person name="Galperin M.Y."/>
            <person name="Jogler C."/>
        </authorList>
    </citation>
    <scope>NUCLEOTIDE SEQUENCE [LARGE SCALE GENOMIC DNA]</scope>
    <source>
        <strain evidence="1 2">HG15A2</strain>
    </source>
</reference>
<evidence type="ECO:0000313" key="1">
    <source>
        <dbReference type="EMBL" id="QDT00860.1"/>
    </source>
</evidence>
<accession>A0A517N146</accession>
<sequence length="55" mass="6157">MSDCQNVGLRVGYERRLNVKFLVSQLTTDTERVAASAIAGDRQVWPLGHLQFLVP</sequence>
<keyword evidence="2" id="KW-1185">Reference proteome</keyword>
<gene>
    <name evidence="1" type="ORF">HG15A2_42020</name>
</gene>
<dbReference type="KEGG" id="amob:HG15A2_42020"/>
<dbReference type="Proteomes" id="UP000319852">
    <property type="component" value="Chromosome"/>
</dbReference>
<protein>
    <submittedName>
        <fullName evidence="1">Uncharacterized protein</fullName>
    </submittedName>
</protein>
<dbReference type="EMBL" id="CP036263">
    <property type="protein sequence ID" value="QDT00860.1"/>
    <property type="molecule type" value="Genomic_DNA"/>
</dbReference>
<proteinExistence type="predicted"/>
<dbReference type="AlphaFoldDB" id="A0A517N146"/>
<evidence type="ECO:0000313" key="2">
    <source>
        <dbReference type="Proteomes" id="UP000319852"/>
    </source>
</evidence>